<feature type="compositionally biased region" description="Basic and acidic residues" evidence="1">
    <location>
        <begin position="1382"/>
        <end position="1394"/>
    </location>
</feature>
<feature type="compositionally biased region" description="Polar residues" evidence="1">
    <location>
        <begin position="656"/>
        <end position="666"/>
    </location>
</feature>
<feature type="region of interest" description="Disordered" evidence="1">
    <location>
        <begin position="835"/>
        <end position="894"/>
    </location>
</feature>
<dbReference type="PANTHER" id="PTHR15670">
    <property type="entry name" value="RHO GTPASE ACTIVATING PROTEIN 11A"/>
    <property type="match status" value="1"/>
</dbReference>
<dbReference type="InterPro" id="IPR008936">
    <property type="entry name" value="Rho_GTPase_activation_prot"/>
</dbReference>
<evidence type="ECO:0000256" key="1">
    <source>
        <dbReference type="SAM" id="MobiDB-lite"/>
    </source>
</evidence>
<gene>
    <name evidence="3" type="primary">ARHGAP11A</name>
    <name evidence="3" type="ORF">BLAG_LOCUS17060</name>
</gene>
<name>A0A8K0EPX1_BRALA</name>
<feature type="region of interest" description="Disordered" evidence="1">
    <location>
        <begin position="1483"/>
        <end position="1502"/>
    </location>
</feature>
<feature type="region of interest" description="Disordered" evidence="1">
    <location>
        <begin position="656"/>
        <end position="677"/>
    </location>
</feature>
<feature type="compositionally biased region" description="Low complexity" evidence="1">
    <location>
        <begin position="1226"/>
        <end position="1243"/>
    </location>
</feature>
<evidence type="ECO:0000313" key="3">
    <source>
        <dbReference type="EMBL" id="CAH1261717.1"/>
    </source>
</evidence>
<dbReference type="PROSITE" id="PS50238">
    <property type="entry name" value="RHOGAP"/>
    <property type="match status" value="1"/>
</dbReference>
<reference evidence="3" key="1">
    <citation type="submission" date="2022-01" db="EMBL/GenBank/DDBJ databases">
        <authorList>
            <person name="Braso-Vives M."/>
        </authorList>
    </citation>
    <scope>NUCLEOTIDE SEQUENCE</scope>
</reference>
<feature type="compositionally biased region" description="Basic and acidic residues" evidence="1">
    <location>
        <begin position="1105"/>
        <end position="1142"/>
    </location>
</feature>
<dbReference type="SUPFAM" id="SSF48350">
    <property type="entry name" value="GTPase activation domain, GAP"/>
    <property type="match status" value="1"/>
</dbReference>
<dbReference type="InterPro" id="IPR000198">
    <property type="entry name" value="RhoGAP_dom"/>
</dbReference>
<keyword evidence="4" id="KW-1185">Reference proteome</keyword>
<feature type="compositionally biased region" description="Basic and acidic residues" evidence="1">
    <location>
        <begin position="1249"/>
        <end position="1259"/>
    </location>
</feature>
<accession>A0A8K0EPX1</accession>
<dbReference type="InterPro" id="IPR042869">
    <property type="entry name" value="ARHGAP11A/B"/>
</dbReference>
<dbReference type="GO" id="GO:0005096">
    <property type="term" value="F:GTPase activator activity"/>
    <property type="evidence" value="ECO:0007669"/>
    <property type="project" value="TreeGrafter"/>
</dbReference>
<feature type="region of interest" description="Disordered" evidence="1">
    <location>
        <begin position="1364"/>
        <end position="1414"/>
    </location>
</feature>
<feature type="region of interest" description="Disordered" evidence="1">
    <location>
        <begin position="916"/>
        <end position="1206"/>
    </location>
</feature>
<feature type="region of interest" description="Disordered" evidence="1">
    <location>
        <begin position="1223"/>
        <end position="1326"/>
    </location>
</feature>
<feature type="region of interest" description="Disordered" evidence="1">
    <location>
        <begin position="1554"/>
        <end position="1601"/>
    </location>
</feature>
<protein>
    <submittedName>
        <fullName evidence="3">ARHGAP11A protein</fullName>
    </submittedName>
</protein>
<evidence type="ECO:0000313" key="4">
    <source>
        <dbReference type="Proteomes" id="UP000838412"/>
    </source>
</evidence>
<dbReference type="GO" id="GO:0007165">
    <property type="term" value="P:signal transduction"/>
    <property type="evidence" value="ECO:0007669"/>
    <property type="project" value="InterPro"/>
</dbReference>
<feature type="compositionally biased region" description="Low complexity" evidence="1">
    <location>
        <begin position="931"/>
        <end position="941"/>
    </location>
</feature>
<feature type="compositionally biased region" description="Polar residues" evidence="1">
    <location>
        <begin position="293"/>
        <end position="327"/>
    </location>
</feature>
<dbReference type="OrthoDB" id="410651at2759"/>
<feature type="compositionally biased region" description="Low complexity" evidence="1">
    <location>
        <begin position="1301"/>
        <end position="1310"/>
    </location>
</feature>
<feature type="compositionally biased region" description="Polar residues" evidence="1">
    <location>
        <begin position="1395"/>
        <end position="1407"/>
    </location>
</feature>
<organism evidence="3 4">
    <name type="scientific">Branchiostoma lanceolatum</name>
    <name type="common">Common lancelet</name>
    <name type="synonym">Amphioxus lanceolatum</name>
    <dbReference type="NCBI Taxonomy" id="7740"/>
    <lineage>
        <taxon>Eukaryota</taxon>
        <taxon>Metazoa</taxon>
        <taxon>Chordata</taxon>
        <taxon>Cephalochordata</taxon>
        <taxon>Leptocardii</taxon>
        <taxon>Amphioxiformes</taxon>
        <taxon>Branchiostomatidae</taxon>
        <taxon>Branchiostoma</taxon>
    </lineage>
</organism>
<feature type="compositionally biased region" description="Polar residues" evidence="1">
    <location>
        <begin position="993"/>
        <end position="1003"/>
    </location>
</feature>
<feature type="compositionally biased region" description="Low complexity" evidence="1">
    <location>
        <begin position="621"/>
        <end position="634"/>
    </location>
</feature>
<feature type="region of interest" description="Disordered" evidence="1">
    <location>
        <begin position="589"/>
        <end position="639"/>
    </location>
</feature>
<feature type="region of interest" description="Disordered" evidence="1">
    <location>
        <begin position="275"/>
        <end position="331"/>
    </location>
</feature>
<dbReference type="PANTHER" id="PTHR15670:SF4">
    <property type="entry name" value="RHO GTPASE-ACTIVATING PROTEIN 11A"/>
    <property type="match status" value="1"/>
</dbReference>
<feature type="compositionally biased region" description="Polar residues" evidence="1">
    <location>
        <begin position="606"/>
        <end position="620"/>
    </location>
</feature>
<dbReference type="SMART" id="SM00324">
    <property type="entry name" value="RhoGAP"/>
    <property type="match status" value="1"/>
</dbReference>
<feature type="compositionally biased region" description="Low complexity" evidence="1">
    <location>
        <begin position="972"/>
        <end position="986"/>
    </location>
</feature>
<feature type="compositionally biased region" description="Basic and acidic residues" evidence="1">
    <location>
        <begin position="1062"/>
        <end position="1094"/>
    </location>
</feature>
<sequence>MKFLSELDDDRFARVVIAQDLKEFGIKVPKIKKSSKSQDKNHSPGVGVFGRRLTNLPTVPVSTPAGTYQVPTFLVTTVNFLEEHMETEGIFRKSGSHARQKDLKIKVDEGGEYGEASVLDVANLFKQFFRELPDPLFTHRLHSCLLKAQEIQQDRDRIMALLSVCAMLPTLHLNTLQYTMAFLARLAARADANKMDENNLALIMTPNLMPTPEKTAMDISSERLLKMQTEVVKFLIQNSHSIGAVPDSVLERAAQMSGKDMDGLVSGDELDKSVDSLLDGSKTKRKKRRSGSIQGIVNGISQGLNKLRHGSSSSIKTPSRQNSSSDQADSEVIANIPAVMMSEVTPRIMRSTKRKAEDDHAAFSAAKRKAILQQMGQRQAKPQYGAVGRTPEGLLTPSNLIQADLDADSITSRLDRDSYRQYATLCYGLDRSLQQAETPLTHAHKKMCISSDQLFTPGSPTSPSIQFVEPPGQSVSFKAGSLQDSIVSTASQSKATPSKNIGKILADKLKRRSSGGSKLRRSLKKRFSGGRGKSEKSPLVQSASLNLENVGSRLANHPPDTGLSTIDFGASPKLNEKVRGSFFKMHARAGPSKSLPVPNAERPTSPLLNFSRRSNAMDPNSSTLTTSSTVTTSTEGAKTPDVSMISTSFLNDTSRTPDVSVITTGSRDSKTPEEPNSENMMMMVDADLAKTPEEPKKGNPLLMAADLVKTPYKSHLAGAGEQVFAAGVDVVKTPFKERLAARCEAKPADSPKVVTVDIHMRSSPMGKQALLDAGDQSTFAPAQVHAGAPTQSAVRDLGFEVDVETATPPERHNSPADVPELPSLVAYTRTTKFFPSLGIPEPPSSTHGEKESLGSPDLGIDSSSSPAKRPLAQQDEVISSPSKRARMGQQGSQYHLSLNVAGKNITMTLQERVRARASITSETKESHEIGSTESAVSSESTSAEEKPQNAIEKDVQGAEDAPKEEAVQPMVTQPSTTSQQQSSHSNSVKRVQPSPTKKASIASQKPPAKRRNDATPTKKVVTPKKTRTPSGRTPGRETPGSAGKKTTLSSVVRKGSSVVQRKASDRKAAVRSNSGKERERAPVVRRNSDKDKKAPIVAKTSFRNTGDHTAARARRDALVRKESEKKKSETTVARKDSKERTASRPGRMGSVGKADKPPTRAGRPLPSFRTNASPAKKISNKAEANGLGKRRPVISSPLKNSSDMHKKVEKNLKVLIDLEQTLSCLSPSGNSKSSTGSTSSVESDGQSDGTEKKEMKARDSATSMYVYSPGKGSGIPITRAQKTSPPSTEPLKTPTKYVSDSALPSASLPAEMGSPSQVQHAASFPSIPREIRTGTVASSIEVWNNMSMDDGNRFTSPLRAVKNPLLFRKSPARRSWHMGDTPSKKEPETQDKPDPNNSTTSVSTSKLHSAATPKLPTTPLVKALSIDSSMTSVGLEFKPEDMDTSCQSSRSVAAALDALQAENVNLNDSYNIANSHAVQSPTRKVAVSPLKPVNTPKTLPPLKMALDKTPRIKQALLLPGQDENGSTPLHAKLGAAIKTPKRATNLKRSTPVKVRRFHSPHKATYKPKSATKSPRKYPASPKAPDLSGDITPAPTKQDWMI</sequence>
<feature type="compositionally biased region" description="Basic residues" evidence="1">
    <location>
        <begin position="509"/>
        <end position="528"/>
    </location>
</feature>
<feature type="compositionally biased region" description="Basic and acidic residues" evidence="1">
    <location>
        <begin position="943"/>
        <end position="966"/>
    </location>
</feature>
<dbReference type="EMBL" id="OV696689">
    <property type="protein sequence ID" value="CAH1261717.1"/>
    <property type="molecule type" value="Genomic_DNA"/>
</dbReference>
<proteinExistence type="predicted"/>
<evidence type="ECO:0000259" key="2">
    <source>
        <dbReference type="PROSITE" id="PS50238"/>
    </source>
</evidence>
<dbReference type="Proteomes" id="UP000838412">
    <property type="component" value="Chromosome 4"/>
</dbReference>
<dbReference type="Gene3D" id="1.10.555.10">
    <property type="entry name" value="Rho GTPase activation protein"/>
    <property type="match status" value="1"/>
</dbReference>
<feature type="region of interest" description="Disordered" evidence="1">
    <location>
        <begin position="509"/>
        <end position="542"/>
    </location>
</feature>
<feature type="compositionally biased region" description="Basic residues" evidence="1">
    <location>
        <begin position="1554"/>
        <end position="1565"/>
    </location>
</feature>
<dbReference type="Pfam" id="PF00620">
    <property type="entry name" value="RhoGAP"/>
    <property type="match status" value="1"/>
</dbReference>
<feature type="domain" description="Rho-GAP" evidence="2">
    <location>
        <begin position="54"/>
        <end position="243"/>
    </location>
</feature>